<gene>
    <name evidence="2" type="ORF">JHL15_01340</name>
</gene>
<keyword evidence="1" id="KW-0472">Membrane</keyword>
<name>A0ABS1FPP6_9FLAO</name>
<sequence length="408" mass="48174">MNKKYTLQLLSSILFLLIIYIFSVAKDPSLGDSIVFTVQGYNGFEFDSNATNHLLFSNVLAFLHKILPFINVHFLFVGVSIICSLLFLFYLKKLLEIVGVSPRSSLICILLLGLSFTFWRQSIITEVYTFYLLFVALFLINLFKFIQDKRPKYFYYLSFFFGLLFLIHIQSILFIPIYFYFLFKNFKHLKKHCIYGIWIVFFLCSILLIPPFLGHHTFGAILSNPDYTDSVFNLDIKIILKSIVKNSGILIYNFLYFIIFLFWGLRNKKFLDYIAIGALPFFAFCIKHNVSDIHVFHLVPYIFILIFIGRGLDYFPKLYILLPILLPFFYFLTFKVIEKTSIGQQIEKEKGYKGGTRYMLFPPLNKNPDLNYFILKYKEDSLYRDPALKSLYPDVIKWESIKDEYMRK</sequence>
<feature type="transmembrane region" description="Helical" evidence="1">
    <location>
        <begin position="66"/>
        <end position="91"/>
    </location>
</feature>
<keyword evidence="1" id="KW-0812">Transmembrane</keyword>
<evidence type="ECO:0000256" key="1">
    <source>
        <dbReference type="SAM" id="Phobius"/>
    </source>
</evidence>
<feature type="transmembrane region" description="Helical" evidence="1">
    <location>
        <begin position="195"/>
        <end position="213"/>
    </location>
</feature>
<evidence type="ECO:0000313" key="3">
    <source>
        <dbReference type="Proteomes" id="UP000628669"/>
    </source>
</evidence>
<dbReference type="RefSeq" id="WP_200241766.1">
    <property type="nucleotide sequence ID" value="NZ_JAENHK010000001.1"/>
</dbReference>
<keyword evidence="1" id="KW-1133">Transmembrane helix</keyword>
<feature type="transmembrane region" description="Helical" evidence="1">
    <location>
        <begin position="270"/>
        <end position="286"/>
    </location>
</feature>
<dbReference type="Proteomes" id="UP000628669">
    <property type="component" value="Unassembled WGS sequence"/>
</dbReference>
<feature type="transmembrane region" description="Helical" evidence="1">
    <location>
        <begin position="128"/>
        <end position="146"/>
    </location>
</feature>
<dbReference type="EMBL" id="JAENHK010000001">
    <property type="protein sequence ID" value="MBK1894392.1"/>
    <property type="molecule type" value="Genomic_DNA"/>
</dbReference>
<feature type="transmembrane region" description="Helical" evidence="1">
    <location>
        <begin position="7"/>
        <end position="25"/>
    </location>
</feature>
<organism evidence="2 3">
    <name type="scientific">Chryseobacterium paridis</name>
    <dbReference type="NCBI Taxonomy" id="2800328"/>
    <lineage>
        <taxon>Bacteria</taxon>
        <taxon>Pseudomonadati</taxon>
        <taxon>Bacteroidota</taxon>
        <taxon>Flavobacteriia</taxon>
        <taxon>Flavobacteriales</taxon>
        <taxon>Weeksellaceae</taxon>
        <taxon>Chryseobacterium group</taxon>
        <taxon>Chryseobacterium</taxon>
    </lineage>
</organism>
<feature type="transmembrane region" description="Helical" evidence="1">
    <location>
        <begin position="103"/>
        <end position="122"/>
    </location>
</feature>
<keyword evidence="3" id="KW-1185">Reference proteome</keyword>
<reference evidence="3" key="1">
    <citation type="submission" date="2021-01" db="EMBL/GenBank/DDBJ databases">
        <title>Genome public.</title>
        <authorList>
            <person name="Liu C."/>
            <person name="Sun Q."/>
        </authorList>
    </citation>
    <scope>NUCLEOTIDE SEQUENCE [LARGE SCALE GENOMIC DNA]</scope>
    <source>
        <strain evidence="3">YIM B02567</strain>
    </source>
</reference>
<proteinExistence type="predicted"/>
<accession>A0ABS1FPP6</accession>
<feature type="transmembrane region" description="Helical" evidence="1">
    <location>
        <begin position="318"/>
        <end position="337"/>
    </location>
</feature>
<dbReference type="InterPro" id="IPR021280">
    <property type="entry name" value="TMEM260-like"/>
</dbReference>
<evidence type="ECO:0000313" key="2">
    <source>
        <dbReference type="EMBL" id="MBK1894392.1"/>
    </source>
</evidence>
<comment type="caution">
    <text evidence="2">The sequence shown here is derived from an EMBL/GenBank/DDBJ whole genome shotgun (WGS) entry which is preliminary data.</text>
</comment>
<protein>
    <submittedName>
        <fullName evidence="2">Glycosyltransferase family 39 protein</fullName>
    </submittedName>
</protein>
<feature type="transmembrane region" description="Helical" evidence="1">
    <location>
        <begin position="293"/>
        <end position="312"/>
    </location>
</feature>
<feature type="transmembrane region" description="Helical" evidence="1">
    <location>
        <begin position="153"/>
        <end position="183"/>
    </location>
</feature>
<dbReference type="Pfam" id="PF11028">
    <property type="entry name" value="TMEM260-like"/>
    <property type="match status" value="1"/>
</dbReference>
<feature type="transmembrane region" description="Helical" evidence="1">
    <location>
        <begin position="247"/>
        <end position="264"/>
    </location>
</feature>